<name>A0A7V7KH45_9GAMM</name>
<proteinExistence type="predicted"/>
<dbReference type="Proteomes" id="UP000486760">
    <property type="component" value="Unassembled WGS sequence"/>
</dbReference>
<evidence type="ECO:0000313" key="3">
    <source>
        <dbReference type="Proteomes" id="UP000486760"/>
    </source>
</evidence>
<dbReference type="GO" id="GO:0016787">
    <property type="term" value="F:hydrolase activity"/>
    <property type="evidence" value="ECO:0007669"/>
    <property type="project" value="UniProtKB-KW"/>
</dbReference>
<sequence length="201" mass="21421">MERSPSIWQLPLTDFRNAIEARAMPGCGAAAAVSAGLGLALVLKGLRLSDTRAPGVPRRELIARGDGLRDELARLADDDIAVFENYLSAKKHSHGTPQRAGREIGEMERAIESACRVPLAIARACRDGLVLSVEALPQTAERLQSDTLAGAKLLHAGLGAVLAGVDDNLEGLADPKERRALEGERETLQAEADSWLSRLSA</sequence>
<dbReference type="RefSeq" id="WP_149329368.1">
    <property type="nucleotide sequence ID" value="NZ_VTPY01000006.1"/>
</dbReference>
<evidence type="ECO:0000313" key="2">
    <source>
        <dbReference type="EMBL" id="KAA0010731.1"/>
    </source>
</evidence>
<dbReference type="InterPro" id="IPR036178">
    <property type="entry name" value="Formintransfe-cycloase-like_sf"/>
</dbReference>
<organism evidence="2 3">
    <name type="scientific">Billgrantia pellis</name>
    <dbReference type="NCBI Taxonomy" id="2606936"/>
    <lineage>
        <taxon>Bacteria</taxon>
        <taxon>Pseudomonadati</taxon>
        <taxon>Pseudomonadota</taxon>
        <taxon>Gammaproteobacteria</taxon>
        <taxon>Oceanospirillales</taxon>
        <taxon>Halomonadaceae</taxon>
        <taxon>Billgrantia</taxon>
    </lineage>
</organism>
<keyword evidence="3" id="KW-1185">Reference proteome</keyword>
<reference evidence="2 3" key="1">
    <citation type="submission" date="2019-08" db="EMBL/GenBank/DDBJ databases">
        <title>Bioinformatics analysis of the strain L3 and L5.</title>
        <authorList>
            <person name="Li X."/>
        </authorList>
    </citation>
    <scope>NUCLEOTIDE SEQUENCE [LARGE SCALE GENOMIC DNA]</scope>
    <source>
        <strain evidence="2 3">L5</strain>
    </source>
</reference>
<comment type="caution">
    <text evidence="2">The sequence shown here is derived from an EMBL/GenBank/DDBJ whole genome shotgun (WGS) entry which is preliminary data.</text>
</comment>
<dbReference type="Pfam" id="PF04961">
    <property type="entry name" value="FTCD_C"/>
    <property type="match status" value="1"/>
</dbReference>
<feature type="domain" description="Cyclodeaminase/cyclohydrolase" evidence="1">
    <location>
        <begin position="14"/>
        <end position="185"/>
    </location>
</feature>
<protein>
    <submittedName>
        <fullName evidence="2">Cyclodeaminase/cyclohydrolase family protein</fullName>
    </submittedName>
</protein>
<gene>
    <name evidence="2" type="ORF">F0A17_16055</name>
</gene>
<dbReference type="SUPFAM" id="SSF101262">
    <property type="entry name" value="Methenyltetrahydrofolate cyclohydrolase-like"/>
    <property type="match status" value="1"/>
</dbReference>
<dbReference type="Gene3D" id="1.20.120.680">
    <property type="entry name" value="Formiminotetrahydrofolate cyclodeaminase monomer, up-and-down helical bundle"/>
    <property type="match status" value="1"/>
</dbReference>
<dbReference type="AlphaFoldDB" id="A0A7V7KH45"/>
<accession>A0A7V7KH45</accession>
<keyword evidence="2" id="KW-0378">Hydrolase</keyword>
<dbReference type="InterPro" id="IPR007044">
    <property type="entry name" value="Cyclodeamin/CycHdrlase"/>
</dbReference>
<dbReference type="EMBL" id="VTPY01000006">
    <property type="protein sequence ID" value="KAA0010731.1"/>
    <property type="molecule type" value="Genomic_DNA"/>
</dbReference>
<evidence type="ECO:0000259" key="1">
    <source>
        <dbReference type="Pfam" id="PF04961"/>
    </source>
</evidence>